<sequence length="102" mass="11261">MAANLSRISSVRGSISRGIMRRAVSTKIQNNPRHSFPRNVLRNHPLLLYSADMYMLRSTLGVCPPSPIKGRQRSPKRFSPRSMGPAALIGWPAALGHMTDPP</sequence>
<proteinExistence type="predicted"/>
<protein>
    <submittedName>
        <fullName evidence="1">Uncharacterized protein</fullName>
    </submittedName>
</protein>
<reference evidence="2" key="1">
    <citation type="journal article" date="2010" name="Genome Res.">
        <title>Population genomic sequencing of Coccidioides fungi reveals recent hybridization and transposon control.</title>
        <authorList>
            <person name="Neafsey D.E."/>
            <person name="Barker B.M."/>
            <person name="Sharpton T.J."/>
            <person name="Stajich J.E."/>
            <person name="Park D.J."/>
            <person name="Whiston E."/>
            <person name="Hung C.-Y."/>
            <person name="McMahan C."/>
            <person name="White J."/>
            <person name="Sykes S."/>
            <person name="Heiman D."/>
            <person name="Young S."/>
            <person name="Zeng Q."/>
            <person name="Abouelleil A."/>
            <person name="Aftuck L."/>
            <person name="Bessette D."/>
            <person name="Brown A."/>
            <person name="FitzGerald M."/>
            <person name="Lui A."/>
            <person name="Macdonald J.P."/>
            <person name="Priest M."/>
            <person name="Orbach M.J."/>
            <person name="Galgiani J.N."/>
            <person name="Kirkland T.N."/>
            <person name="Cole G.T."/>
            <person name="Birren B.W."/>
            <person name="Henn M.R."/>
            <person name="Taylor J.W."/>
            <person name="Rounsley S.D."/>
        </authorList>
    </citation>
    <scope>NUCLEOTIDE SEQUENCE [LARGE SCALE GENOMIC DNA]</scope>
    <source>
        <strain evidence="2">RMSCC 2394</strain>
    </source>
</reference>
<dbReference type="AlphaFoldDB" id="A0A0J6YMP2"/>
<dbReference type="Proteomes" id="UP000054565">
    <property type="component" value="Unassembled WGS sequence"/>
</dbReference>
<evidence type="ECO:0000313" key="1">
    <source>
        <dbReference type="EMBL" id="KMP09946.1"/>
    </source>
</evidence>
<organism evidence="1 2">
    <name type="scientific">Coccidioides immitis RMSCC 2394</name>
    <dbReference type="NCBI Taxonomy" id="404692"/>
    <lineage>
        <taxon>Eukaryota</taxon>
        <taxon>Fungi</taxon>
        <taxon>Dikarya</taxon>
        <taxon>Ascomycota</taxon>
        <taxon>Pezizomycotina</taxon>
        <taxon>Eurotiomycetes</taxon>
        <taxon>Eurotiomycetidae</taxon>
        <taxon>Onygenales</taxon>
        <taxon>Onygenaceae</taxon>
        <taxon>Coccidioides</taxon>
    </lineage>
</organism>
<evidence type="ECO:0000313" key="2">
    <source>
        <dbReference type="Proteomes" id="UP000054565"/>
    </source>
</evidence>
<name>A0A0J6YMP2_COCIT</name>
<accession>A0A0J6YMP2</accession>
<dbReference type="EMBL" id="DS028100">
    <property type="protein sequence ID" value="KMP09946.1"/>
    <property type="molecule type" value="Genomic_DNA"/>
</dbReference>
<gene>
    <name evidence="1" type="ORF">CIRG_09179</name>
</gene>